<feature type="transmembrane region" description="Helical" evidence="7">
    <location>
        <begin position="345"/>
        <end position="375"/>
    </location>
</feature>
<feature type="transmembrane region" description="Helical" evidence="7">
    <location>
        <begin position="860"/>
        <end position="884"/>
    </location>
</feature>
<evidence type="ECO:0000256" key="3">
    <source>
        <dbReference type="ARBA" id="ARBA00022692"/>
    </source>
</evidence>
<feature type="transmembrane region" description="Helical" evidence="7">
    <location>
        <begin position="516"/>
        <end position="538"/>
    </location>
</feature>
<evidence type="ECO:0000256" key="4">
    <source>
        <dbReference type="ARBA" id="ARBA00022989"/>
    </source>
</evidence>
<evidence type="ECO:0000313" key="9">
    <source>
        <dbReference type="EMBL" id="QDY77884.1"/>
    </source>
</evidence>
<keyword evidence="10" id="KW-1185">Reference proteome</keyword>
<feature type="transmembrane region" description="Helical" evidence="7">
    <location>
        <begin position="440"/>
        <end position="462"/>
    </location>
</feature>
<dbReference type="OrthoDB" id="3405625at2"/>
<dbReference type="InterPro" id="IPR050250">
    <property type="entry name" value="Macrolide_Exporter_MacB"/>
</dbReference>
<dbReference type="InterPro" id="IPR003838">
    <property type="entry name" value="ABC3_permease_C"/>
</dbReference>
<evidence type="ECO:0000256" key="1">
    <source>
        <dbReference type="ARBA" id="ARBA00004651"/>
    </source>
</evidence>
<dbReference type="RefSeq" id="WP_146481206.1">
    <property type="nucleotide sequence ID" value="NZ_CP042266.1"/>
</dbReference>
<dbReference type="KEGG" id="sqz:FQU76_16790"/>
<protein>
    <submittedName>
        <fullName evidence="9">ABC transporter permease</fullName>
    </submittedName>
</protein>
<gene>
    <name evidence="9" type="ORF">FQU76_16790</name>
</gene>
<feature type="transmembrane region" description="Helical" evidence="7">
    <location>
        <begin position="807"/>
        <end position="830"/>
    </location>
</feature>
<evidence type="ECO:0000256" key="2">
    <source>
        <dbReference type="ARBA" id="ARBA00022475"/>
    </source>
</evidence>
<feature type="transmembrane region" description="Helical" evidence="7">
    <location>
        <begin position="395"/>
        <end position="419"/>
    </location>
</feature>
<feature type="transmembrane region" description="Helical" evidence="7">
    <location>
        <begin position="468"/>
        <end position="495"/>
    </location>
</feature>
<feature type="domain" description="ABC3 transporter permease C-terminal" evidence="8">
    <location>
        <begin position="320"/>
        <end position="423"/>
    </location>
</feature>
<dbReference type="AlphaFoldDB" id="A0A5B8JBP9"/>
<dbReference type="GO" id="GO:0022857">
    <property type="term" value="F:transmembrane transporter activity"/>
    <property type="evidence" value="ECO:0007669"/>
    <property type="project" value="TreeGrafter"/>
</dbReference>
<evidence type="ECO:0000256" key="6">
    <source>
        <dbReference type="ARBA" id="ARBA00038076"/>
    </source>
</evidence>
<dbReference type="GO" id="GO:0005886">
    <property type="term" value="C:plasma membrane"/>
    <property type="evidence" value="ECO:0007669"/>
    <property type="project" value="UniProtKB-SubCell"/>
</dbReference>
<keyword evidence="2" id="KW-1003">Cell membrane</keyword>
<feature type="transmembrane region" description="Helical" evidence="7">
    <location>
        <begin position="299"/>
        <end position="324"/>
    </location>
</feature>
<evidence type="ECO:0000256" key="5">
    <source>
        <dbReference type="ARBA" id="ARBA00023136"/>
    </source>
</evidence>
<keyword evidence="3 7" id="KW-0812">Transmembrane</keyword>
<proteinExistence type="inferred from homology"/>
<dbReference type="PANTHER" id="PTHR30572">
    <property type="entry name" value="MEMBRANE COMPONENT OF TRANSPORTER-RELATED"/>
    <property type="match status" value="1"/>
</dbReference>
<accession>A0A5B8JBP9</accession>
<keyword evidence="5 7" id="KW-0472">Membrane</keyword>
<comment type="similarity">
    <text evidence="6">Belongs to the ABC-4 integral membrane protein family.</text>
</comment>
<evidence type="ECO:0000259" key="8">
    <source>
        <dbReference type="Pfam" id="PF02687"/>
    </source>
</evidence>
<sequence>MNKWLHSWRAALRIARRDAWRAKGRSFLVLAMIALPIVGVSAADLTLRSAELSASEKLDRDLGAADARLRDPDMGGVPVFQSPDGQYSETAKVLKENEPYPEGSIDVRTTAPKGARLLPDTIAQAKLETEHGLLSAEVRELNASDPMSKGIMDLTKGRFPSQEGEVAATTAFLKKSGLKVGGKLTARHLDREYRIVGAYELPSSLKMDQVNALPGAFLKPLNEALKKAELGTDYGSTTYLVSVEGGFTWNMVKATNAKGGLVDSRAVTLSKPADSEVPLYQKPGFQRYDMGQGFQAEELTALATVVSLALLEICLLAGPAFAVGARRSRRQLGLVGANGGERSHIRAIVLAGGLVIGAAAAVIGTTLGVIVSITLQGTFEEMMGERFGSFDARPLELLAIALLAVFTGTMAALVPAITASRQSVLASLTGRRGIRRGSRVLPVIGLIAVALGATVALAGSLLLESFVIVGAGAIIAELGIVALTPALVGLFGRLGGFLPLSPRLALRDAVRNRGRTAPAVAAVLAAVAGTVAVATYAASDEAQQKRAYIAQAPHGSVIVTDENSRDVPAIRSAVQRNIPVEVRADVDRIVVGKASCGVYDDDPACGRYTVMVPKAKQCPLYAEAIGPNGVDPAEKFTVEQRRALAKDWRCKSDDGPYRGELIVADEKLLKTLGIKNPAAERALKSGKAITFKKQHVGDDGKVSVKVVTDIKAADKALETNKEEPGVIKSFPVHQVTGEVNAWGFQTVLPPSALKSQDLMKAVPYASYFLTDGMVGSKAQQKLEDDLSRIVTNVDLSIERGYTSDTSIVLVALAAFAALITIGAAGIATGLSQADAEADLKTLAAVGAPPRVRRTLSGFQCGVVATMGVILGTAAGVLPAIGLLLTERRDEQSWYEDALNSGYEMAPPYVPIIMPWETLGALLLVVPLGAVALAALMTRSRGALARRETT</sequence>
<dbReference type="Proteomes" id="UP000320580">
    <property type="component" value="Chromosome"/>
</dbReference>
<evidence type="ECO:0000256" key="7">
    <source>
        <dbReference type="SAM" id="Phobius"/>
    </source>
</evidence>
<dbReference type="EMBL" id="CP042266">
    <property type="protein sequence ID" value="QDY77884.1"/>
    <property type="molecule type" value="Genomic_DNA"/>
</dbReference>
<evidence type="ECO:0000313" key="10">
    <source>
        <dbReference type="Proteomes" id="UP000320580"/>
    </source>
</evidence>
<organism evidence="9 10">
    <name type="scientific">Streptomyces qinzhouensis</name>
    <dbReference type="NCBI Taxonomy" id="2599401"/>
    <lineage>
        <taxon>Bacteria</taxon>
        <taxon>Bacillati</taxon>
        <taxon>Actinomycetota</taxon>
        <taxon>Actinomycetes</taxon>
        <taxon>Kitasatosporales</taxon>
        <taxon>Streptomycetaceae</taxon>
        <taxon>Streptomyces</taxon>
    </lineage>
</organism>
<reference evidence="9 10" key="1">
    <citation type="submission" date="2019-07" db="EMBL/GenBank/DDBJ databases">
        <authorList>
            <person name="Zhu P."/>
        </authorList>
    </citation>
    <scope>NUCLEOTIDE SEQUENCE [LARGE SCALE GENOMIC DNA]</scope>
    <source>
        <strain evidence="9 10">SSL-25</strain>
    </source>
</reference>
<feature type="transmembrane region" description="Helical" evidence="7">
    <location>
        <begin position="917"/>
        <end position="936"/>
    </location>
</feature>
<name>A0A5B8JBP9_9ACTN</name>
<keyword evidence="4 7" id="KW-1133">Transmembrane helix</keyword>
<comment type="subcellular location">
    <subcellularLocation>
        <location evidence="1">Cell membrane</location>
        <topology evidence="1">Multi-pass membrane protein</topology>
    </subcellularLocation>
</comment>
<dbReference type="PANTHER" id="PTHR30572:SF4">
    <property type="entry name" value="ABC TRANSPORTER PERMEASE YTRF"/>
    <property type="match status" value="1"/>
</dbReference>
<dbReference type="Pfam" id="PF02687">
    <property type="entry name" value="FtsX"/>
    <property type="match status" value="1"/>
</dbReference>